<dbReference type="InterPro" id="IPR003439">
    <property type="entry name" value="ABC_transporter-like_ATP-bd"/>
</dbReference>
<proteinExistence type="inferred from homology"/>
<evidence type="ECO:0000256" key="6">
    <source>
        <dbReference type="ARBA" id="ARBA00022741"/>
    </source>
</evidence>
<name>A0A7M7M9M0_VARDE</name>
<dbReference type="InterPro" id="IPR039421">
    <property type="entry name" value="Type_1_exporter"/>
</dbReference>
<dbReference type="AlphaFoldDB" id="A0A7M7M9M0"/>
<dbReference type="InParanoid" id="A0A7M7M9M0"/>
<dbReference type="Pfam" id="PF00664">
    <property type="entry name" value="ABC_membrane"/>
    <property type="match status" value="1"/>
</dbReference>
<comment type="similarity">
    <text evidence="2">Belongs to the ABC transporter superfamily. ABCB family. Multidrug resistance exporter (TC 3.A.1.201) subfamily.</text>
</comment>
<keyword evidence="11 18" id="KW-1133">Transmembrane helix</keyword>
<evidence type="ECO:0000256" key="12">
    <source>
        <dbReference type="ARBA" id="ARBA00023065"/>
    </source>
</evidence>
<dbReference type="GO" id="GO:0006813">
    <property type="term" value="P:potassium ion transport"/>
    <property type="evidence" value="ECO:0007669"/>
    <property type="project" value="UniProtKB-KW"/>
</dbReference>
<evidence type="ECO:0000256" key="7">
    <source>
        <dbReference type="ARBA" id="ARBA00022792"/>
    </source>
</evidence>
<dbReference type="EnsemblMetazoa" id="XM_022790352">
    <property type="protein sequence ID" value="XP_022646087"/>
    <property type="gene ID" value="LOC111243953"/>
</dbReference>
<dbReference type="FunFam" id="3.40.50.300:FF:000403">
    <property type="entry name" value="ATP-binding cassette sub-family B member 8, mitochondrial"/>
    <property type="match status" value="1"/>
</dbReference>
<keyword evidence="9" id="KW-0809">Transit peptide</keyword>
<keyword evidence="8" id="KW-0067">ATP-binding</keyword>
<evidence type="ECO:0000256" key="2">
    <source>
        <dbReference type="ARBA" id="ARBA00007577"/>
    </source>
</evidence>
<feature type="transmembrane region" description="Helical" evidence="18">
    <location>
        <begin position="154"/>
        <end position="175"/>
    </location>
</feature>
<evidence type="ECO:0000313" key="22">
    <source>
        <dbReference type="Proteomes" id="UP000594260"/>
    </source>
</evidence>
<dbReference type="RefSeq" id="XP_022646088.1">
    <property type="nucleotide sequence ID" value="XM_022790353.1"/>
</dbReference>
<dbReference type="GO" id="GO:0005524">
    <property type="term" value="F:ATP binding"/>
    <property type="evidence" value="ECO:0007669"/>
    <property type="project" value="UniProtKB-KW"/>
</dbReference>
<evidence type="ECO:0000313" key="21">
    <source>
        <dbReference type="EnsemblMetazoa" id="XP_022646087"/>
    </source>
</evidence>
<evidence type="ECO:0000256" key="13">
    <source>
        <dbReference type="ARBA" id="ARBA00023128"/>
    </source>
</evidence>
<dbReference type="GO" id="GO:0005743">
    <property type="term" value="C:mitochondrial inner membrane"/>
    <property type="evidence" value="ECO:0007669"/>
    <property type="project" value="UniProtKB-SubCell"/>
</dbReference>
<keyword evidence="6" id="KW-0547">Nucleotide-binding</keyword>
<keyword evidence="5 18" id="KW-0812">Transmembrane</keyword>
<evidence type="ECO:0000256" key="5">
    <source>
        <dbReference type="ARBA" id="ARBA00022692"/>
    </source>
</evidence>
<evidence type="ECO:0000256" key="8">
    <source>
        <dbReference type="ARBA" id="ARBA00022840"/>
    </source>
</evidence>
<feature type="domain" description="ABC transmembrane type-1" evidence="20">
    <location>
        <begin position="104"/>
        <end position="396"/>
    </location>
</feature>
<evidence type="ECO:0000256" key="10">
    <source>
        <dbReference type="ARBA" id="ARBA00022958"/>
    </source>
</evidence>
<dbReference type="GeneID" id="111243953"/>
<dbReference type="EnsemblMetazoa" id="XM_022790356">
    <property type="protein sequence ID" value="XP_022646091"/>
    <property type="gene ID" value="LOC111243953"/>
</dbReference>
<keyword evidence="10" id="KW-0630">Potassium</keyword>
<dbReference type="PROSITE" id="PS50893">
    <property type="entry name" value="ABC_TRANSPORTER_2"/>
    <property type="match status" value="1"/>
</dbReference>
<dbReference type="PANTHER" id="PTHR43394">
    <property type="entry name" value="ATP-DEPENDENT PERMEASE MDL1, MITOCHONDRIAL"/>
    <property type="match status" value="1"/>
</dbReference>
<keyword evidence="14 18" id="KW-0472">Membrane</keyword>
<feature type="transmembrane region" description="Helical" evidence="18">
    <location>
        <begin position="255"/>
        <end position="273"/>
    </location>
</feature>
<dbReference type="InterPro" id="IPR003593">
    <property type="entry name" value="AAA+_ATPase"/>
</dbReference>
<dbReference type="OMA" id="MTWLGER"/>
<evidence type="ECO:0000256" key="17">
    <source>
        <dbReference type="ARBA" id="ARBA00042968"/>
    </source>
</evidence>
<feature type="transmembrane region" description="Helical" evidence="18">
    <location>
        <begin position="101"/>
        <end position="124"/>
    </location>
</feature>
<evidence type="ECO:0000256" key="15">
    <source>
        <dbReference type="ARBA" id="ARBA00040439"/>
    </source>
</evidence>
<dbReference type="FunCoup" id="A0A7M7M9M0">
    <property type="interactions" value="108"/>
</dbReference>
<evidence type="ECO:0000256" key="11">
    <source>
        <dbReference type="ARBA" id="ARBA00022989"/>
    </source>
</evidence>
<feature type="domain" description="ABC transporter" evidence="19">
    <location>
        <begin position="431"/>
        <end position="668"/>
    </location>
</feature>
<dbReference type="SMART" id="SM00382">
    <property type="entry name" value="AAA"/>
    <property type="match status" value="1"/>
</dbReference>
<dbReference type="InterPro" id="IPR011527">
    <property type="entry name" value="ABC1_TM_dom"/>
</dbReference>
<keyword evidence="12" id="KW-0406">Ion transport</keyword>
<dbReference type="RefSeq" id="XP_022646091.1">
    <property type="nucleotide sequence ID" value="XM_022790356.1"/>
</dbReference>
<dbReference type="RefSeq" id="XP_022646089.1">
    <property type="nucleotide sequence ID" value="XM_022790354.1"/>
</dbReference>
<keyword evidence="13" id="KW-0496">Mitochondrion</keyword>
<keyword evidence="4" id="KW-0633">Potassium transport</keyword>
<organism evidence="21 22">
    <name type="scientific">Varroa destructor</name>
    <name type="common">Honeybee mite</name>
    <dbReference type="NCBI Taxonomy" id="109461"/>
    <lineage>
        <taxon>Eukaryota</taxon>
        <taxon>Metazoa</taxon>
        <taxon>Ecdysozoa</taxon>
        <taxon>Arthropoda</taxon>
        <taxon>Chelicerata</taxon>
        <taxon>Arachnida</taxon>
        <taxon>Acari</taxon>
        <taxon>Parasitiformes</taxon>
        <taxon>Mesostigmata</taxon>
        <taxon>Gamasina</taxon>
        <taxon>Dermanyssoidea</taxon>
        <taxon>Varroidae</taxon>
        <taxon>Varroa</taxon>
    </lineage>
</organism>
<keyword evidence="7" id="KW-0999">Mitochondrion inner membrane</keyword>
<dbReference type="EnsemblMetazoa" id="XM_022790353">
    <property type="protein sequence ID" value="XP_022646088"/>
    <property type="gene ID" value="LOC111243953"/>
</dbReference>
<accession>A0A7M7M9M0</accession>
<dbReference type="InterPro" id="IPR027417">
    <property type="entry name" value="P-loop_NTPase"/>
</dbReference>
<dbReference type="PROSITE" id="PS50929">
    <property type="entry name" value="ABC_TM1F"/>
    <property type="match status" value="1"/>
</dbReference>
<dbReference type="SMR" id="A0A7M7M9M0"/>
<dbReference type="SUPFAM" id="SSF90123">
    <property type="entry name" value="ABC transporter transmembrane region"/>
    <property type="match status" value="1"/>
</dbReference>
<dbReference type="EnsemblMetazoa" id="XM_022790354">
    <property type="protein sequence ID" value="XP_022646089"/>
    <property type="gene ID" value="LOC111243953"/>
</dbReference>
<dbReference type="CDD" id="cd18574">
    <property type="entry name" value="ABC_6TM_ABCB8_like"/>
    <property type="match status" value="1"/>
</dbReference>
<evidence type="ECO:0000256" key="14">
    <source>
        <dbReference type="ARBA" id="ARBA00023136"/>
    </source>
</evidence>
<dbReference type="KEGG" id="vde:111243953"/>
<sequence>MILSKFRYQQAAKLLSKSSIRQAVGRSCYDKSRENVIRLPKVSPTLRFISGVALTATLSYKLSISVKVADCKRKTWAVREDDHNREFNWTLFLRFLAPESCMMIIAIVSSLAVAVINIMIATYLGDIISVVAEYTREGLQVTRGSFFEAVRGPAARLVAIYTAQGIFTWIYLWSLSDVGEGLSSRLRAALFKSILQQDIAYFDATKTGEIMNILSGDVQEFKSCFKLLVSQGLRNIVQTIGCAIKLYAVSPKMTGFMLIIVTSIVTFGTILGSELRRLSTLAQAQMAHAIGVADEAVANIRTVRAFAMEDIEQSHFSNELMRAEYLNVRTGFWIGGFQALSNIAMNGITLGIIFMGGKLMGDGEITPGNFMSFMVAAQMIQRSLGQVFVLFSQYVKAKACGARVLDMIAMKSIIPLRGGAVIPEDYFSGEIRLRNVTFAYPTRPDQNVVDHLSLNIPPGKVVALCGSSGSGKSTVAALIERFYDVNSGEVLIDGVNIKHLDGHWLRGSAIGSISQEPVLFASSILENIRYSRPSATDEEVMEAAKLANAHDFIMSFEKGYNTQVGERGVTISGGQRQRIAIARALLKNPQILILDEATSALDTQSEKMVQETLDRIVKGKTVLVIAHRLSTIRNADIIYVLRNGKVVESGDHATLTSLKGVYWRLVQEQVQDNPMESESKSFFGRSSG</sequence>
<dbReference type="InterPro" id="IPR017871">
    <property type="entry name" value="ABC_transporter-like_CS"/>
</dbReference>
<evidence type="ECO:0000256" key="16">
    <source>
        <dbReference type="ARBA" id="ARBA00041416"/>
    </source>
</evidence>
<dbReference type="GO" id="GO:0016887">
    <property type="term" value="F:ATP hydrolysis activity"/>
    <property type="evidence" value="ECO:0007669"/>
    <property type="project" value="InterPro"/>
</dbReference>
<protein>
    <recommendedName>
        <fullName evidence="15">Mitochondrial potassium channel ATP-binding subunit</fullName>
    </recommendedName>
    <alternativeName>
        <fullName evidence="17">ATP-binding cassette sub-family B member 8, mitochondrial</fullName>
    </alternativeName>
    <alternativeName>
        <fullName evidence="16">Mitochondrial sulfonylurea-receptor</fullName>
    </alternativeName>
</protein>
<dbReference type="EnsemblMetazoa" id="XM_022790355">
    <property type="protein sequence ID" value="XP_022646090"/>
    <property type="gene ID" value="LOC111243953"/>
</dbReference>
<evidence type="ECO:0000256" key="3">
    <source>
        <dbReference type="ARBA" id="ARBA00022448"/>
    </source>
</evidence>
<dbReference type="Gene3D" id="3.40.50.300">
    <property type="entry name" value="P-loop containing nucleotide triphosphate hydrolases"/>
    <property type="match status" value="1"/>
</dbReference>
<reference evidence="21" key="1">
    <citation type="submission" date="2021-01" db="UniProtKB">
        <authorList>
            <consortium name="EnsemblMetazoa"/>
        </authorList>
    </citation>
    <scope>IDENTIFICATION</scope>
</reference>
<dbReference type="InterPro" id="IPR036640">
    <property type="entry name" value="ABC1_TM_sf"/>
</dbReference>
<dbReference type="FunFam" id="1.20.1560.10:FF:000016">
    <property type="entry name" value="ATP-binding cassette sub-family B member 8, mitochondrial"/>
    <property type="match status" value="1"/>
</dbReference>
<dbReference type="RefSeq" id="XP_022646087.1">
    <property type="nucleotide sequence ID" value="XM_022790352.1"/>
</dbReference>
<dbReference type="OrthoDB" id="6500128at2759"/>
<keyword evidence="3" id="KW-0813">Transport</keyword>
<evidence type="ECO:0000256" key="4">
    <source>
        <dbReference type="ARBA" id="ARBA00022538"/>
    </source>
</evidence>
<dbReference type="Pfam" id="PF00005">
    <property type="entry name" value="ABC_tran"/>
    <property type="match status" value="1"/>
</dbReference>
<evidence type="ECO:0000259" key="20">
    <source>
        <dbReference type="PROSITE" id="PS50929"/>
    </source>
</evidence>
<dbReference type="Gene3D" id="1.20.1560.10">
    <property type="entry name" value="ABC transporter type 1, transmembrane domain"/>
    <property type="match status" value="1"/>
</dbReference>
<dbReference type="SUPFAM" id="SSF52540">
    <property type="entry name" value="P-loop containing nucleoside triphosphate hydrolases"/>
    <property type="match status" value="1"/>
</dbReference>
<dbReference type="GO" id="GO:0090374">
    <property type="term" value="P:oligopeptide export from mitochondrion"/>
    <property type="evidence" value="ECO:0007669"/>
    <property type="project" value="TreeGrafter"/>
</dbReference>
<dbReference type="GO" id="GO:0015421">
    <property type="term" value="F:ABC-type oligopeptide transporter activity"/>
    <property type="evidence" value="ECO:0007669"/>
    <property type="project" value="TreeGrafter"/>
</dbReference>
<dbReference type="PROSITE" id="PS00211">
    <property type="entry name" value="ABC_TRANSPORTER_1"/>
    <property type="match status" value="1"/>
</dbReference>
<evidence type="ECO:0000256" key="9">
    <source>
        <dbReference type="ARBA" id="ARBA00022946"/>
    </source>
</evidence>
<dbReference type="CDD" id="cd03249">
    <property type="entry name" value="ABC_MTABC3_MDL1_MDL2"/>
    <property type="match status" value="1"/>
</dbReference>
<dbReference type="RefSeq" id="XP_022646090.1">
    <property type="nucleotide sequence ID" value="XM_022790355.1"/>
</dbReference>
<evidence type="ECO:0000256" key="18">
    <source>
        <dbReference type="SAM" id="Phobius"/>
    </source>
</evidence>
<keyword evidence="22" id="KW-1185">Reference proteome</keyword>
<dbReference type="Proteomes" id="UP000594260">
    <property type="component" value="Unplaced"/>
</dbReference>
<evidence type="ECO:0000256" key="1">
    <source>
        <dbReference type="ARBA" id="ARBA00004448"/>
    </source>
</evidence>
<dbReference type="PANTHER" id="PTHR43394:SF17">
    <property type="entry name" value="MITOCHONDRIAL POTASSIUM CHANNEL ATP-BINDING SUBUNIT"/>
    <property type="match status" value="1"/>
</dbReference>
<evidence type="ECO:0000259" key="19">
    <source>
        <dbReference type="PROSITE" id="PS50893"/>
    </source>
</evidence>
<comment type="subcellular location">
    <subcellularLocation>
        <location evidence="1">Mitochondrion inner membrane</location>
        <topology evidence="1">Multi-pass membrane protein</topology>
    </subcellularLocation>
</comment>